<evidence type="ECO:0000313" key="2">
    <source>
        <dbReference type="Proteomes" id="UP001642520"/>
    </source>
</evidence>
<organism evidence="1 2">
    <name type="scientific">Xylocopa violacea</name>
    <name type="common">Violet carpenter bee</name>
    <name type="synonym">Apis violacea</name>
    <dbReference type="NCBI Taxonomy" id="135666"/>
    <lineage>
        <taxon>Eukaryota</taxon>
        <taxon>Metazoa</taxon>
        <taxon>Ecdysozoa</taxon>
        <taxon>Arthropoda</taxon>
        <taxon>Hexapoda</taxon>
        <taxon>Insecta</taxon>
        <taxon>Pterygota</taxon>
        <taxon>Neoptera</taxon>
        <taxon>Endopterygota</taxon>
        <taxon>Hymenoptera</taxon>
        <taxon>Apocrita</taxon>
        <taxon>Aculeata</taxon>
        <taxon>Apoidea</taxon>
        <taxon>Anthophila</taxon>
        <taxon>Apidae</taxon>
        <taxon>Xylocopa</taxon>
        <taxon>Xylocopa</taxon>
    </lineage>
</organism>
<sequence>MVCLQDTITNIIEQNNVLEDKIEENYNANQQSNLEFSLENQHCKRKLEPPWIEQMYSVLKDTIFNRVSEDECAIFAEHITMKLRTYSSLTKNAVEHQIHNILYKADIGKFENQYKPSTSTQTQK</sequence>
<reference evidence="1 2" key="1">
    <citation type="submission" date="2024-08" db="EMBL/GenBank/DDBJ databases">
        <authorList>
            <person name="Will J Nash"/>
            <person name="Angela Man"/>
            <person name="Seanna McTaggart"/>
            <person name="Kendall Baker"/>
            <person name="Tom Barker"/>
            <person name="Leah Catchpole"/>
            <person name="Alex Durrant"/>
            <person name="Karim Gharbi"/>
            <person name="Naomi Irish"/>
            <person name="Gemy Kaithakottil"/>
            <person name="Debby Ku"/>
            <person name="Aaliyah Providence"/>
            <person name="Felix Shaw"/>
            <person name="David Swarbreck"/>
            <person name="Chris Watkins"/>
            <person name="Ann M. McCartney"/>
            <person name="Giulio Formenti"/>
            <person name="Alice Mouton"/>
            <person name="Noel Vella"/>
            <person name="Bjorn M von Reumont"/>
            <person name="Adriana Vella"/>
            <person name="Wilfried Haerty"/>
        </authorList>
    </citation>
    <scope>NUCLEOTIDE SEQUENCE [LARGE SCALE GENOMIC DNA]</scope>
</reference>
<name>A0ABP1PFK8_XYLVO</name>
<gene>
    <name evidence="1" type="ORF">XYLVIOL_LOCUS10841</name>
</gene>
<evidence type="ECO:0000313" key="1">
    <source>
        <dbReference type="EMBL" id="CAL7952018.1"/>
    </source>
</evidence>
<accession>A0ABP1PFK8</accession>
<protein>
    <submittedName>
        <fullName evidence="1">Uncharacterized protein</fullName>
    </submittedName>
</protein>
<dbReference type="EMBL" id="CAXAJV020001301">
    <property type="protein sequence ID" value="CAL7952018.1"/>
    <property type="molecule type" value="Genomic_DNA"/>
</dbReference>
<keyword evidence="2" id="KW-1185">Reference proteome</keyword>
<comment type="caution">
    <text evidence="1">The sequence shown here is derived from an EMBL/GenBank/DDBJ whole genome shotgun (WGS) entry which is preliminary data.</text>
</comment>
<proteinExistence type="predicted"/>
<dbReference type="Proteomes" id="UP001642520">
    <property type="component" value="Unassembled WGS sequence"/>
</dbReference>